<gene>
    <name evidence="2" type="ORF">BpHYR1_001524</name>
</gene>
<dbReference type="Pfam" id="PF13148">
    <property type="entry name" value="DUF3987"/>
    <property type="match status" value="1"/>
</dbReference>
<keyword evidence="3" id="KW-1185">Reference proteome</keyword>
<evidence type="ECO:0008006" key="4">
    <source>
        <dbReference type="Google" id="ProtNLM"/>
    </source>
</evidence>
<evidence type="ECO:0000313" key="2">
    <source>
        <dbReference type="EMBL" id="RNA24789.1"/>
    </source>
</evidence>
<feature type="region of interest" description="Disordered" evidence="1">
    <location>
        <begin position="508"/>
        <end position="529"/>
    </location>
</feature>
<evidence type="ECO:0000256" key="1">
    <source>
        <dbReference type="SAM" id="MobiDB-lite"/>
    </source>
</evidence>
<protein>
    <recommendedName>
        <fullName evidence="4">DUF3987 domain-containing protein</fullName>
    </recommendedName>
</protein>
<comment type="caution">
    <text evidence="2">The sequence shown here is derived from an EMBL/GenBank/DDBJ whole genome shotgun (WGS) entry which is preliminary data.</text>
</comment>
<feature type="compositionally biased region" description="Basic and acidic residues" evidence="1">
    <location>
        <begin position="550"/>
        <end position="561"/>
    </location>
</feature>
<dbReference type="Proteomes" id="UP000276133">
    <property type="component" value="Unassembled WGS sequence"/>
</dbReference>
<reference evidence="2 3" key="1">
    <citation type="journal article" date="2018" name="Sci. Rep.">
        <title>Genomic signatures of local adaptation to the degree of environmental predictability in rotifers.</title>
        <authorList>
            <person name="Franch-Gras L."/>
            <person name="Hahn C."/>
            <person name="Garcia-Roger E.M."/>
            <person name="Carmona M.J."/>
            <person name="Serra M."/>
            <person name="Gomez A."/>
        </authorList>
    </citation>
    <scope>NUCLEOTIDE SEQUENCE [LARGE SCALE GENOMIC DNA]</scope>
    <source>
        <strain evidence="2">HYR1</strain>
    </source>
</reference>
<name>A0A3M7RMU1_BRAPC</name>
<dbReference type="EMBL" id="REGN01003050">
    <property type="protein sequence ID" value="RNA24789.1"/>
    <property type="molecule type" value="Genomic_DNA"/>
</dbReference>
<dbReference type="InterPro" id="IPR025048">
    <property type="entry name" value="DUF3987"/>
</dbReference>
<dbReference type="AlphaFoldDB" id="A0A3M7RMU1"/>
<proteinExistence type="predicted"/>
<feature type="region of interest" description="Disordered" evidence="1">
    <location>
        <begin position="544"/>
        <end position="637"/>
    </location>
</feature>
<evidence type="ECO:0000313" key="3">
    <source>
        <dbReference type="Proteomes" id="UP000276133"/>
    </source>
</evidence>
<accession>A0A3M7RMU1</accession>
<sequence>MAEKIKFEESIKIVRKCFGIQYPSIFDDQISNFLNSISTEHGTSTGFLLCPLITAISNLMGMSYVTALRSLKETCVLYTSLIGLASTGKSPAMKIVKDAYRQVEKFSSVPYEKSKFINAATVEGLLRHTKSLKYVLSFFDEASTFFGAIAMYKGASSASYDRSVFLELYNGPDVYQRDISGERLVLENPRLNLCLLGHPSLFIGLVTNEAQQNDDGLIQRFLLCAPDPGFIDWNTISNAGPKCCSLSVIFYLILKSNEKPIRYILDEEANHEFELIFSKYRKYVQHFHDKDGFLSAICGKAASQVLRLSMIFHCFEIVFNLLMKNISLDKFEINLSHQEFAENLSATDNFNIIKLKNLKDAHDMVSYFNKTKLILANYEAKCWNEDIFIIFDHILKVTVTSSLSLLELKVCKQILSYNSIEIDSNEINQKSSKDIKAKNVISCFEYLQNLGLGNIREEKSGCFKKIKKIFRKIDRQQLSQNLSLAIILEDFEVPLEEFLVKTETSKSSNNSFSLTKRNLSFDESPNSKKSTNFVENDLESSFNNSFTLTHNKDKRDKREEEAIGLDSEPNENPGENSNVRFSNECKEETGRPSRSCNSKTLKNKKPDSDSISKRKKANKQTKTTSLDVLDPSDLNIV</sequence>
<dbReference type="OrthoDB" id="10054700at2759"/>
<organism evidence="2 3">
    <name type="scientific">Brachionus plicatilis</name>
    <name type="common">Marine rotifer</name>
    <name type="synonym">Brachionus muelleri</name>
    <dbReference type="NCBI Taxonomy" id="10195"/>
    <lineage>
        <taxon>Eukaryota</taxon>
        <taxon>Metazoa</taxon>
        <taxon>Spiralia</taxon>
        <taxon>Gnathifera</taxon>
        <taxon>Rotifera</taxon>
        <taxon>Eurotatoria</taxon>
        <taxon>Monogononta</taxon>
        <taxon>Pseudotrocha</taxon>
        <taxon>Ploima</taxon>
        <taxon>Brachionidae</taxon>
        <taxon>Brachionus</taxon>
    </lineage>
</organism>